<protein>
    <recommendedName>
        <fullName evidence="3">Single-stranded DNA-binding protein</fullName>
    </recommendedName>
</protein>
<evidence type="ECO:0000313" key="2">
    <source>
        <dbReference type="Proteomes" id="UP001500353"/>
    </source>
</evidence>
<organism evidence="1 2">
    <name type="scientific">Chryseobacterium ginsengisoli</name>
    <dbReference type="NCBI Taxonomy" id="363853"/>
    <lineage>
        <taxon>Bacteria</taxon>
        <taxon>Pseudomonadati</taxon>
        <taxon>Bacteroidota</taxon>
        <taxon>Flavobacteriia</taxon>
        <taxon>Flavobacteriales</taxon>
        <taxon>Weeksellaceae</taxon>
        <taxon>Chryseobacterium group</taxon>
        <taxon>Chryseobacterium</taxon>
    </lineage>
</organism>
<reference evidence="2" key="1">
    <citation type="journal article" date="2019" name="Int. J. Syst. Evol. Microbiol.">
        <title>The Global Catalogue of Microorganisms (GCM) 10K type strain sequencing project: providing services to taxonomists for standard genome sequencing and annotation.</title>
        <authorList>
            <consortium name="The Broad Institute Genomics Platform"/>
            <consortium name="The Broad Institute Genome Sequencing Center for Infectious Disease"/>
            <person name="Wu L."/>
            <person name="Ma J."/>
        </authorList>
    </citation>
    <scope>NUCLEOTIDE SEQUENCE [LARGE SCALE GENOMIC DNA]</scope>
    <source>
        <strain evidence="2">JCM 18019</strain>
    </source>
</reference>
<evidence type="ECO:0008006" key="3">
    <source>
        <dbReference type="Google" id="ProtNLM"/>
    </source>
</evidence>
<proteinExistence type="predicted"/>
<sequence>MVTIINYKKREKEDGTNFFVLEVQGGIEMVMSQTTNQFYATSKKASITSTFDEITCQALIGTQMQGSIIKQQCEPYEYTIKDTGEIVILQHRFIYVPQEQEGINVHQQESVKNNLVTGN</sequence>
<dbReference type="EMBL" id="BAABHX010000003">
    <property type="protein sequence ID" value="GAA5091481.1"/>
    <property type="molecule type" value="Genomic_DNA"/>
</dbReference>
<comment type="caution">
    <text evidence="1">The sequence shown here is derived from an EMBL/GenBank/DDBJ whole genome shotgun (WGS) entry which is preliminary data.</text>
</comment>
<gene>
    <name evidence="1" type="ORF">GCM10023210_18910</name>
</gene>
<evidence type="ECO:0000313" key="1">
    <source>
        <dbReference type="EMBL" id="GAA5091481.1"/>
    </source>
</evidence>
<keyword evidence="2" id="KW-1185">Reference proteome</keyword>
<accession>A0ABP9M9J8</accession>
<dbReference type="RefSeq" id="WP_345202896.1">
    <property type="nucleotide sequence ID" value="NZ_BAABHX010000003.1"/>
</dbReference>
<name>A0ABP9M9J8_9FLAO</name>
<dbReference type="Proteomes" id="UP001500353">
    <property type="component" value="Unassembled WGS sequence"/>
</dbReference>